<dbReference type="GeneID" id="68095079"/>
<comment type="caution">
    <text evidence="2">The sequence shown here is derived from an EMBL/GenBank/DDBJ whole genome shotgun (WGS) entry which is preliminary data.</text>
</comment>
<name>A0AA88GTU9_NAELO</name>
<dbReference type="RefSeq" id="XP_044550170.1">
    <property type="nucleotide sequence ID" value="XM_044692062.1"/>
</dbReference>
<accession>A0AA88GTU9</accession>
<proteinExistence type="predicted"/>
<reference evidence="2 3" key="1">
    <citation type="journal article" date="2018" name="BMC Genomics">
        <title>The genome of Naegleria lovaniensis, the basis for a comparative approach to unravel pathogenicity factors of the human pathogenic amoeba N. fowleri.</title>
        <authorList>
            <person name="Liechti N."/>
            <person name="Schurch N."/>
            <person name="Bruggmann R."/>
            <person name="Wittwer M."/>
        </authorList>
    </citation>
    <scope>NUCLEOTIDE SEQUENCE [LARGE SCALE GENOMIC DNA]</scope>
    <source>
        <strain evidence="2 3">ATCC 30569</strain>
    </source>
</reference>
<sequence>MSLSTQSGPFREESPPQNNNYPASDGEPCRSITDNLSNSNDHDSLLMVDRGRKIPLCEVAQKFATVAKDFHNAFETRKFAPSRLTEFPLSNTARVLERLDNLLQQGREQSKEISSINDRLDMKEKEISSLKEEVISPRRSLNSHRRKFSSQGRSLNSNRKSRQI</sequence>
<protein>
    <submittedName>
        <fullName evidence="2">Uncharacterized protein</fullName>
    </submittedName>
</protein>
<feature type="region of interest" description="Disordered" evidence="1">
    <location>
        <begin position="1"/>
        <end position="43"/>
    </location>
</feature>
<evidence type="ECO:0000313" key="2">
    <source>
        <dbReference type="EMBL" id="KAG2386178.1"/>
    </source>
</evidence>
<keyword evidence="3" id="KW-1185">Reference proteome</keyword>
<dbReference type="Proteomes" id="UP000816034">
    <property type="component" value="Unassembled WGS sequence"/>
</dbReference>
<evidence type="ECO:0000313" key="3">
    <source>
        <dbReference type="Proteomes" id="UP000816034"/>
    </source>
</evidence>
<dbReference type="AlphaFoldDB" id="A0AA88GTU9"/>
<feature type="region of interest" description="Disordered" evidence="1">
    <location>
        <begin position="131"/>
        <end position="164"/>
    </location>
</feature>
<organism evidence="2 3">
    <name type="scientific">Naegleria lovaniensis</name>
    <name type="common">Amoeba</name>
    <dbReference type="NCBI Taxonomy" id="51637"/>
    <lineage>
        <taxon>Eukaryota</taxon>
        <taxon>Discoba</taxon>
        <taxon>Heterolobosea</taxon>
        <taxon>Tetramitia</taxon>
        <taxon>Eutetramitia</taxon>
        <taxon>Vahlkampfiidae</taxon>
        <taxon>Naegleria</taxon>
    </lineage>
</organism>
<feature type="compositionally biased region" description="Polar residues" evidence="1">
    <location>
        <begin position="149"/>
        <end position="158"/>
    </location>
</feature>
<dbReference type="EMBL" id="PYSW02000016">
    <property type="protein sequence ID" value="KAG2386178.1"/>
    <property type="molecule type" value="Genomic_DNA"/>
</dbReference>
<evidence type="ECO:0000256" key="1">
    <source>
        <dbReference type="SAM" id="MobiDB-lite"/>
    </source>
</evidence>
<gene>
    <name evidence="2" type="ORF">C9374_002624</name>
</gene>